<dbReference type="SMART" id="SM00176">
    <property type="entry name" value="RAN"/>
    <property type="match status" value="1"/>
</dbReference>
<feature type="non-terminal residue" evidence="3">
    <location>
        <position position="199"/>
    </location>
</feature>
<organism evidence="3 4">
    <name type="scientific">Mesorhabditis spiculigera</name>
    <dbReference type="NCBI Taxonomy" id="96644"/>
    <lineage>
        <taxon>Eukaryota</taxon>
        <taxon>Metazoa</taxon>
        <taxon>Ecdysozoa</taxon>
        <taxon>Nematoda</taxon>
        <taxon>Chromadorea</taxon>
        <taxon>Rhabditida</taxon>
        <taxon>Rhabditina</taxon>
        <taxon>Rhabditomorpha</taxon>
        <taxon>Rhabditoidea</taxon>
        <taxon>Rhabditidae</taxon>
        <taxon>Mesorhabditinae</taxon>
        <taxon>Mesorhabditis</taxon>
    </lineage>
</organism>
<evidence type="ECO:0000313" key="3">
    <source>
        <dbReference type="EMBL" id="CAJ0580935.1"/>
    </source>
</evidence>
<dbReference type="AlphaFoldDB" id="A0AA36D4X6"/>
<proteinExistence type="predicted"/>
<dbReference type="EMBL" id="CATQJA010002662">
    <property type="protein sequence ID" value="CAJ0580935.1"/>
    <property type="molecule type" value="Genomic_DNA"/>
</dbReference>
<dbReference type="PRINTS" id="PR00449">
    <property type="entry name" value="RASTRNSFRMNG"/>
</dbReference>
<dbReference type="SMART" id="SM00173">
    <property type="entry name" value="RAS"/>
    <property type="match status" value="1"/>
</dbReference>
<dbReference type="Proteomes" id="UP001177023">
    <property type="component" value="Unassembled WGS sequence"/>
</dbReference>
<keyword evidence="1" id="KW-0547">Nucleotide-binding</keyword>
<dbReference type="InterPro" id="IPR027417">
    <property type="entry name" value="P-loop_NTPase"/>
</dbReference>
<dbReference type="InterPro" id="IPR001806">
    <property type="entry name" value="Small_GTPase"/>
</dbReference>
<dbReference type="InterPro" id="IPR050227">
    <property type="entry name" value="Rab"/>
</dbReference>
<gene>
    <name evidence="3" type="ORF">MSPICULIGERA_LOCUS19109</name>
</gene>
<evidence type="ECO:0000256" key="1">
    <source>
        <dbReference type="ARBA" id="ARBA00022741"/>
    </source>
</evidence>
<dbReference type="Gene3D" id="3.40.50.300">
    <property type="entry name" value="P-loop containing nucleotide triphosphate hydrolases"/>
    <property type="match status" value="1"/>
</dbReference>
<comment type="caution">
    <text evidence="3">The sequence shown here is derived from an EMBL/GenBank/DDBJ whole genome shotgun (WGS) entry which is preliminary data.</text>
</comment>
<name>A0AA36D4X6_9BILA</name>
<dbReference type="CDD" id="cd00154">
    <property type="entry name" value="Rab"/>
    <property type="match status" value="1"/>
</dbReference>
<dbReference type="FunFam" id="3.40.50.300:FF:001329">
    <property type="entry name" value="Small GTP-binding protein, putative"/>
    <property type="match status" value="1"/>
</dbReference>
<dbReference type="PROSITE" id="PS51419">
    <property type="entry name" value="RAB"/>
    <property type="match status" value="1"/>
</dbReference>
<dbReference type="SMART" id="SM00175">
    <property type="entry name" value="RAB"/>
    <property type="match status" value="1"/>
</dbReference>
<sequence>MTTMTTTKGKVVLVGAANGGKSAILRRLMYKEFDTDMRSTIGMDFYTRRYPINLEKSITLQIWDTAGEERFKILMPAYLRNAQVAIIVFDLSSGNAPEQVTKWVNFVDRQRGDETKLILVGNKADLKGIRRPSNAALKKLTAELDVPYFETSALTGENIEELFQLAAQLSVPVNQKDDPETFRLDRTKSIIRAKNGCAC</sequence>
<dbReference type="PANTHER" id="PTHR47977">
    <property type="entry name" value="RAS-RELATED PROTEIN RAB"/>
    <property type="match status" value="1"/>
</dbReference>
<dbReference type="Pfam" id="PF00071">
    <property type="entry name" value="Ras"/>
    <property type="match status" value="1"/>
</dbReference>
<dbReference type="SMART" id="SM00174">
    <property type="entry name" value="RHO"/>
    <property type="match status" value="1"/>
</dbReference>
<dbReference type="NCBIfam" id="TIGR00231">
    <property type="entry name" value="small_GTP"/>
    <property type="match status" value="1"/>
</dbReference>
<keyword evidence="4" id="KW-1185">Reference proteome</keyword>
<dbReference type="InterPro" id="IPR005225">
    <property type="entry name" value="Small_GTP-bd"/>
</dbReference>
<evidence type="ECO:0000313" key="4">
    <source>
        <dbReference type="Proteomes" id="UP001177023"/>
    </source>
</evidence>
<reference evidence="3" key="1">
    <citation type="submission" date="2023-06" db="EMBL/GenBank/DDBJ databases">
        <authorList>
            <person name="Delattre M."/>
        </authorList>
    </citation>
    <scope>NUCLEOTIDE SEQUENCE</scope>
    <source>
        <strain evidence="3">AF72</strain>
    </source>
</reference>
<accession>A0AA36D4X6</accession>
<dbReference type="GO" id="GO:0003924">
    <property type="term" value="F:GTPase activity"/>
    <property type="evidence" value="ECO:0007669"/>
    <property type="project" value="InterPro"/>
</dbReference>
<dbReference type="SUPFAM" id="SSF52540">
    <property type="entry name" value="P-loop containing nucleoside triphosphate hydrolases"/>
    <property type="match status" value="1"/>
</dbReference>
<evidence type="ECO:0000256" key="2">
    <source>
        <dbReference type="ARBA" id="ARBA00023134"/>
    </source>
</evidence>
<dbReference type="PROSITE" id="PS51421">
    <property type="entry name" value="RAS"/>
    <property type="match status" value="1"/>
</dbReference>
<keyword evidence="2" id="KW-0342">GTP-binding</keyword>
<protein>
    <submittedName>
        <fullName evidence="3">Uncharacterized protein</fullName>
    </submittedName>
</protein>
<dbReference type="GO" id="GO:0005525">
    <property type="term" value="F:GTP binding"/>
    <property type="evidence" value="ECO:0007669"/>
    <property type="project" value="UniProtKB-KW"/>
</dbReference>